<dbReference type="Proteomes" id="UP001460888">
    <property type="component" value="Unassembled WGS sequence"/>
</dbReference>
<dbReference type="Pfam" id="PF01370">
    <property type="entry name" value="Epimerase"/>
    <property type="match status" value="1"/>
</dbReference>
<comment type="similarity">
    <text evidence="2">Belongs to the NAD(P)-dependent epimerase/dehydratase family. Dihydroflavonol-4-reductase subfamily.</text>
</comment>
<proteinExistence type="inferred from homology"/>
<feature type="domain" description="NAD-dependent epimerase/dehydratase" evidence="4">
    <location>
        <begin position="9"/>
        <end position="258"/>
    </location>
</feature>
<feature type="region of interest" description="Disordered" evidence="3">
    <location>
        <begin position="138"/>
        <end position="165"/>
    </location>
</feature>
<accession>A0ABV2B4N2</accession>
<dbReference type="SUPFAM" id="SSF51735">
    <property type="entry name" value="NAD(P)-binding Rossmann-fold domains"/>
    <property type="match status" value="1"/>
</dbReference>
<comment type="caution">
    <text evidence="5">The sequence shown here is derived from an EMBL/GenBank/DDBJ whole genome shotgun (WGS) entry which is preliminary data.</text>
</comment>
<evidence type="ECO:0000313" key="5">
    <source>
        <dbReference type="EMBL" id="MES1930585.1"/>
    </source>
</evidence>
<name>A0ABV2B4N2_9GAMM</name>
<sequence>MSKQSTTLCVAGGSGLVGSNIVKTALAAGYRVNATLRDAGDESKTRHLKALPGAADRLTLFSADMSDSHSFDDAMAGVDGVFIASLAPRYRGPDGTPATKMDDAQGWRDIIRPTADGCLAIMRAAARAGTKNVVICSSTSSTNPPEPIAVKNERDAVSDPDEQMRRKKYTAAEKIVMEREAQAFADDNDQRLAILLPTIMLGPTVLPQHLERGFHASLAAMVDGRKGQHDTVPSGSISMAHLDDVAALFLAAYEQQAAQGRYFALYDSWPWVDIYQALAPHVPDAGLPAPLTGAAEEPTRFDFTRRDSLGVTFRDIPTTLAQTVEWIKKRPFG</sequence>
<dbReference type="InterPro" id="IPR036291">
    <property type="entry name" value="NAD(P)-bd_dom_sf"/>
</dbReference>
<evidence type="ECO:0000256" key="3">
    <source>
        <dbReference type="SAM" id="MobiDB-lite"/>
    </source>
</evidence>
<organism evidence="5 6">
    <name type="scientific">Salinisphaera dokdonensis CL-ES53</name>
    <dbReference type="NCBI Taxonomy" id="1304272"/>
    <lineage>
        <taxon>Bacteria</taxon>
        <taxon>Pseudomonadati</taxon>
        <taxon>Pseudomonadota</taxon>
        <taxon>Gammaproteobacteria</taxon>
        <taxon>Salinisphaerales</taxon>
        <taxon>Salinisphaeraceae</taxon>
        <taxon>Salinisphaera</taxon>
    </lineage>
</organism>
<dbReference type="Gene3D" id="3.40.50.720">
    <property type="entry name" value="NAD(P)-binding Rossmann-like Domain"/>
    <property type="match status" value="1"/>
</dbReference>
<dbReference type="InterPro" id="IPR001509">
    <property type="entry name" value="Epimerase_deHydtase"/>
</dbReference>
<evidence type="ECO:0000259" key="4">
    <source>
        <dbReference type="Pfam" id="PF01370"/>
    </source>
</evidence>
<evidence type="ECO:0000256" key="1">
    <source>
        <dbReference type="ARBA" id="ARBA00023002"/>
    </source>
</evidence>
<protein>
    <submittedName>
        <fullName evidence="5">Dihydroflavonol 4-reductase family / dihydrokaempferol 4-reductase</fullName>
    </submittedName>
</protein>
<reference evidence="5 6" key="1">
    <citation type="submission" date="2013-03" db="EMBL/GenBank/DDBJ databases">
        <title>Salinisphaera dokdonensis CL-ES53 Genome Sequencing.</title>
        <authorList>
            <person name="Li C."/>
            <person name="Lai Q."/>
            <person name="Shao Z."/>
        </authorList>
    </citation>
    <scope>NUCLEOTIDE SEQUENCE [LARGE SCALE GENOMIC DNA]</scope>
    <source>
        <strain evidence="5 6">CL-ES53</strain>
    </source>
</reference>
<evidence type="ECO:0000256" key="2">
    <source>
        <dbReference type="ARBA" id="ARBA00023445"/>
    </source>
</evidence>
<dbReference type="PANTHER" id="PTHR10366">
    <property type="entry name" value="NAD DEPENDENT EPIMERASE/DEHYDRATASE"/>
    <property type="match status" value="1"/>
</dbReference>
<dbReference type="InterPro" id="IPR050425">
    <property type="entry name" value="NAD(P)_dehydrat-like"/>
</dbReference>
<keyword evidence="6" id="KW-1185">Reference proteome</keyword>
<keyword evidence="1" id="KW-0560">Oxidoreductase</keyword>
<evidence type="ECO:0000313" key="6">
    <source>
        <dbReference type="Proteomes" id="UP001460888"/>
    </source>
</evidence>
<dbReference type="PANTHER" id="PTHR10366:SF564">
    <property type="entry name" value="STEROL-4-ALPHA-CARBOXYLATE 3-DEHYDROGENASE, DECARBOXYLATING"/>
    <property type="match status" value="1"/>
</dbReference>
<gene>
    <name evidence="5" type="ORF">SADO_15084</name>
</gene>
<dbReference type="RefSeq" id="WP_353112923.1">
    <property type="nucleotide sequence ID" value="NZ_APND01000005.1"/>
</dbReference>
<dbReference type="EMBL" id="APND01000005">
    <property type="protein sequence ID" value="MES1930585.1"/>
    <property type="molecule type" value="Genomic_DNA"/>
</dbReference>